<evidence type="ECO:0000256" key="1">
    <source>
        <dbReference type="ARBA" id="ARBA00004196"/>
    </source>
</evidence>
<accession>A0A2G8RAQ9</accession>
<comment type="caution">
    <text evidence="5">The sequence shown here is derived from an EMBL/GenBank/DDBJ whole genome shotgun (WGS) entry which is preliminary data.</text>
</comment>
<dbReference type="GO" id="GO:0030313">
    <property type="term" value="C:cell envelope"/>
    <property type="evidence" value="ECO:0007669"/>
    <property type="project" value="UniProtKB-SubCell"/>
</dbReference>
<feature type="chain" id="PRO_5013627723" description="Imelysin-like domain-containing protein" evidence="3">
    <location>
        <begin position="21"/>
        <end position="329"/>
    </location>
</feature>
<dbReference type="RefSeq" id="WP_099912284.1">
    <property type="nucleotide sequence ID" value="NZ_AWWI01000121.1"/>
</dbReference>
<evidence type="ECO:0000259" key="4">
    <source>
        <dbReference type="Pfam" id="PF09375"/>
    </source>
</evidence>
<sequence length="329" mass="34924">MKHFPALIAALALTASPALADLAHAVDDYILPGYAAFADTTAALSDAAADSCEPDTLKSDWNAAFDAWMGVSHLRFGPVEDEGRSVIIAFWPDAKGMTPKGLSRLIADEDPIVKDPKAFKDVSVAARGLFALEFLLYDDQFDATAPYTCDLVRAVTADLADIAGKVSDAWKDGYAETLRTAGAPGNTTYLTREEGLQVLYTNLVAGLEFTANERLGRPLGTFDSPRPNRAEARRSERSLRNVTLSINALQNLTDTLVDAPLPATDAAFAAAASTAAELNDPTFDMVSDVSDRLKVEILQQKVKAAEVAVLSEVGPALGVSKGFNAGDGD</sequence>
<gene>
    <name evidence="5" type="ORF">P775_18895</name>
</gene>
<feature type="domain" description="Imelysin-like" evidence="4">
    <location>
        <begin position="30"/>
        <end position="305"/>
    </location>
</feature>
<dbReference type="CDD" id="cd14659">
    <property type="entry name" value="Imelysin-like_IPPA"/>
    <property type="match status" value="1"/>
</dbReference>
<dbReference type="EMBL" id="AWWI01000121">
    <property type="protein sequence ID" value="PIL18640.1"/>
    <property type="molecule type" value="Genomic_DNA"/>
</dbReference>
<dbReference type="Proteomes" id="UP000231259">
    <property type="component" value="Unassembled WGS sequence"/>
</dbReference>
<dbReference type="Pfam" id="PF09375">
    <property type="entry name" value="Peptidase_M75"/>
    <property type="match status" value="1"/>
</dbReference>
<evidence type="ECO:0000313" key="6">
    <source>
        <dbReference type="Proteomes" id="UP000231259"/>
    </source>
</evidence>
<dbReference type="AlphaFoldDB" id="A0A2G8RAQ9"/>
<reference evidence="5 6" key="1">
    <citation type="submission" date="2013-09" db="EMBL/GenBank/DDBJ databases">
        <title>Genome sequencing of Phaeobacter antarcticus sp. nov. SM1211.</title>
        <authorList>
            <person name="Zhang X.-Y."/>
            <person name="Liu C."/>
            <person name="Chen X.-L."/>
            <person name="Xie B.-B."/>
            <person name="Qin Q.-L."/>
            <person name="Rong J.-C."/>
            <person name="Zhang Y.-Z."/>
        </authorList>
    </citation>
    <scope>NUCLEOTIDE SEQUENCE [LARGE SCALE GENOMIC DNA]</scope>
    <source>
        <strain evidence="5 6">SM1211</strain>
    </source>
</reference>
<evidence type="ECO:0000256" key="3">
    <source>
        <dbReference type="SAM" id="SignalP"/>
    </source>
</evidence>
<evidence type="ECO:0000256" key="2">
    <source>
        <dbReference type="ARBA" id="ARBA00022729"/>
    </source>
</evidence>
<feature type="signal peptide" evidence="3">
    <location>
        <begin position="1"/>
        <end position="20"/>
    </location>
</feature>
<keyword evidence="2 3" id="KW-0732">Signal</keyword>
<comment type="subcellular location">
    <subcellularLocation>
        <location evidence="1">Cell envelope</location>
    </subcellularLocation>
</comment>
<organism evidence="5 6">
    <name type="scientific">Puniceibacterium antarcticum</name>
    <dbReference type="NCBI Taxonomy" id="1206336"/>
    <lineage>
        <taxon>Bacteria</taxon>
        <taxon>Pseudomonadati</taxon>
        <taxon>Pseudomonadota</taxon>
        <taxon>Alphaproteobacteria</taxon>
        <taxon>Rhodobacterales</taxon>
        <taxon>Paracoccaceae</taxon>
        <taxon>Puniceibacterium</taxon>
    </lineage>
</organism>
<proteinExistence type="predicted"/>
<dbReference type="OrthoDB" id="5729110at2"/>
<name>A0A2G8RAQ9_9RHOB</name>
<evidence type="ECO:0000313" key="5">
    <source>
        <dbReference type="EMBL" id="PIL18640.1"/>
    </source>
</evidence>
<dbReference type="InterPro" id="IPR034984">
    <property type="entry name" value="Imelysin-like_IPPA"/>
</dbReference>
<dbReference type="InterPro" id="IPR038352">
    <property type="entry name" value="Imelysin_sf"/>
</dbReference>
<dbReference type="InterPro" id="IPR018976">
    <property type="entry name" value="Imelysin-like"/>
</dbReference>
<dbReference type="Gene3D" id="1.20.1420.20">
    <property type="entry name" value="M75 peptidase, HXXE motif"/>
    <property type="match status" value="1"/>
</dbReference>
<protein>
    <recommendedName>
        <fullName evidence="4">Imelysin-like domain-containing protein</fullName>
    </recommendedName>
</protein>
<keyword evidence="6" id="KW-1185">Reference proteome</keyword>